<dbReference type="OrthoDB" id="2489132at2"/>
<dbReference type="PROSITE" id="PS50111">
    <property type="entry name" value="CHEMOTAXIS_TRANSDUC_2"/>
    <property type="match status" value="1"/>
</dbReference>
<feature type="domain" description="Methyl-accepting transducer" evidence="4">
    <location>
        <begin position="431"/>
        <end position="686"/>
    </location>
</feature>
<gene>
    <name evidence="6" type="ORF">F7O84_09250</name>
</gene>
<keyword evidence="1 3" id="KW-0807">Transducer</keyword>
<sequence>MREKLRYAANRHKRKQAEQIFEGISNGRKAALYNWFKDCWLQLDVVKRTLISSQGTAQIIQEVLNDSQKRSQTMIEVFLCDVSGKVIASSFTRHIGNDFSEFPNIKKGIKNENYMYGPYCDKATLDIDLKQKPFFDEVTLLFSTPLEINGQLYILLARVLNDDMSNVIQEEDTHIYKDSGDNYLFMIQSNRGIEPGTAISRSRFEDQTFSLGDNLKDGIKTKHWDIVKIKDHTEFEVIFTDPATGKLHQGVQNTIHNEENLDCWPGYPDYRHIMVGGKGTIIKPPYSDEVWGMMCEGDIEDIYHYSHLSRRIPIYLGILASSSLLVQYVLDSFLSNQLLSGGIIILYTIFVTYAICKKTIVTPLNNVTNTLWDIAEGEGDLTKRLPMDSTNEIGQLIRWFNKFISNQMNMIIRVKNSLKASQKTVTTVSNSNQKIQNSMRSIEEMVHTLSNNAMEQNQLFHNTQIEVNKIADCLENNELSHLVETMKEKTASATVFKNDPVKVQQEANLVNQELEHAMVKAMGSISSLEKESLEITNIISTINRISKQTSLLALNASIEAARAGEVGKGFAVVAQEIKSLSEGTNEATTVIEGLIHTIQNEINQTNASFMAIENKVKTSIENSTESMKAVSLVIDISKTISYILETMSEQSVLMNEVRSNILMMAKQNEENSIRGETSSKEALELVSYINKQTGKLSKVIESLEYSTADLNEMVESFKIEK</sequence>
<dbReference type="SMART" id="SM00304">
    <property type="entry name" value="HAMP"/>
    <property type="match status" value="1"/>
</dbReference>
<dbReference type="EMBL" id="WAGX01000005">
    <property type="protein sequence ID" value="KAB1437771.1"/>
    <property type="molecule type" value="Genomic_DNA"/>
</dbReference>
<dbReference type="PANTHER" id="PTHR32089:SF112">
    <property type="entry name" value="LYSOZYME-LIKE PROTEIN-RELATED"/>
    <property type="match status" value="1"/>
</dbReference>
<dbReference type="PANTHER" id="PTHR32089">
    <property type="entry name" value="METHYL-ACCEPTING CHEMOTAXIS PROTEIN MCPB"/>
    <property type="match status" value="1"/>
</dbReference>
<dbReference type="InterPro" id="IPR004089">
    <property type="entry name" value="MCPsignal_dom"/>
</dbReference>
<dbReference type="SUPFAM" id="SSF58104">
    <property type="entry name" value="Methyl-accepting chemotaxis protein (MCP) signaling domain"/>
    <property type="match status" value="1"/>
</dbReference>
<reference evidence="6 7" key="2">
    <citation type="submission" date="2020-02" db="EMBL/GenBank/DDBJ databases">
        <title>Candidatus Galacturonibacter soehngenii shows hetero-acetogenic catabolism of galacturonic acid but lacks a canonical carbon monoxide dehydrogenase/acetyl-CoA synthase complex.</title>
        <authorList>
            <person name="Diender M."/>
            <person name="Stouten G.R."/>
            <person name="Petersen J.F."/>
            <person name="Nielsen P.H."/>
            <person name="Dueholm M.S."/>
            <person name="Pronk J.T."/>
            <person name="Van Loosdrecht M.C.M."/>
        </authorList>
    </citation>
    <scope>NUCLEOTIDE SEQUENCE [LARGE SCALE GENOMIC DNA]</scope>
    <source>
        <strain evidence="6">GalUA</strain>
    </source>
</reference>
<evidence type="ECO:0000259" key="4">
    <source>
        <dbReference type="PROSITE" id="PS50111"/>
    </source>
</evidence>
<dbReference type="Gene3D" id="1.10.8.500">
    <property type="entry name" value="HAMP domain in histidine kinase"/>
    <property type="match status" value="1"/>
</dbReference>
<evidence type="ECO:0000256" key="1">
    <source>
        <dbReference type="ARBA" id="ARBA00023224"/>
    </source>
</evidence>
<evidence type="ECO:0000313" key="7">
    <source>
        <dbReference type="Proteomes" id="UP000461768"/>
    </source>
</evidence>
<comment type="caution">
    <text evidence="6">The sequence shown here is derived from an EMBL/GenBank/DDBJ whole genome shotgun (WGS) entry which is preliminary data.</text>
</comment>
<name>A0A7V7UFS3_9FIRM</name>
<accession>A0A7V7UFS3</accession>
<dbReference type="SMART" id="SM00283">
    <property type="entry name" value="MA"/>
    <property type="match status" value="1"/>
</dbReference>
<dbReference type="Proteomes" id="UP000461768">
    <property type="component" value="Unassembled WGS sequence"/>
</dbReference>
<dbReference type="InterPro" id="IPR003660">
    <property type="entry name" value="HAMP_dom"/>
</dbReference>
<dbReference type="PROSITE" id="PS50885">
    <property type="entry name" value="HAMP"/>
    <property type="match status" value="1"/>
</dbReference>
<protein>
    <submittedName>
        <fullName evidence="6">Methyl-accepting chemotaxis protein</fullName>
    </submittedName>
</protein>
<evidence type="ECO:0000313" key="6">
    <source>
        <dbReference type="EMBL" id="KAB1437771.1"/>
    </source>
</evidence>
<dbReference type="AlphaFoldDB" id="A0A7V7UFS3"/>
<evidence type="ECO:0000256" key="2">
    <source>
        <dbReference type="ARBA" id="ARBA00029447"/>
    </source>
</evidence>
<dbReference type="Gene3D" id="1.10.287.950">
    <property type="entry name" value="Methyl-accepting chemotaxis protein"/>
    <property type="match status" value="1"/>
</dbReference>
<dbReference type="Pfam" id="PF00672">
    <property type="entry name" value="HAMP"/>
    <property type="match status" value="1"/>
</dbReference>
<dbReference type="GO" id="GO:0007165">
    <property type="term" value="P:signal transduction"/>
    <property type="evidence" value="ECO:0007669"/>
    <property type="project" value="UniProtKB-KW"/>
</dbReference>
<dbReference type="GO" id="GO:0016020">
    <property type="term" value="C:membrane"/>
    <property type="evidence" value="ECO:0007669"/>
    <property type="project" value="InterPro"/>
</dbReference>
<dbReference type="Pfam" id="PF00015">
    <property type="entry name" value="MCPsignal"/>
    <property type="match status" value="1"/>
</dbReference>
<dbReference type="CDD" id="cd06225">
    <property type="entry name" value="HAMP"/>
    <property type="match status" value="1"/>
</dbReference>
<dbReference type="RefSeq" id="WP_151144306.1">
    <property type="nucleotide sequence ID" value="NZ_WAGX01000005.1"/>
</dbReference>
<keyword evidence="7" id="KW-1185">Reference proteome</keyword>
<evidence type="ECO:0000259" key="5">
    <source>
        <dbReference type="PROSITE" id="PS50885"/>
    </source>
</evidence>
<organism evidence="6 7">
    <name type="scientific">Candidatus Galacturonatibacter soehngenii</name>
    <dbReference type="NCBI Taxonomy" id="2307010"/>
    <lineage>
        <taxon>Bacteria</taxon>
        <taxon>Bacillati</taxon>
        <taxon>Bacillota</taxon>
        <taxon>Clostridia</taxon>
        <taxon>Lachnospirales</taxon>
        <taxon>Lachnospiraceae</taxon>
        <taxon>Candidatus Galacturonatibacter</taxon>
    </lineage>
</organism>
<reference evidence="6 7" key="1">
    <citation type="submission" date="2019-09" db="EMBL/GenBank/DDBJ databases">
        <authorList>
            <person name="Valk L.C."/>
        </authorList>
    </citation>
    <scope>NUCLEOTIDE SEQUENCE [LARGE SCALE GENOMIC DNA]</scope>
    <source>
        <strain evidence="6">GalUA</strain>
    </source>
</reference>
<feature type="domain" description="HAMP" evidence="5">
    <location>
        <begin position="358"/>
        <end position="412"/>
    </location>
</feature>
<comment type="similarity">
    <text evidence="2">Belongs to the methyl-accepting chemotaxis (MCP) protein family.</text>
</comment>
<proteinExistence type="inferred from homology"/>
<evidence type="ECO:0000256" key="3">
    <source>
        <dbReference type="PROSITE-ProRule" id="PRU00284"/>
    </source>
</evidence>